<feature type="coiled-coil region" evidence="3">
    <location>
        <begin position="63"/>
        <end position="97"/>
    </location>
</feature>
<evidence type="ECO:0000256" key="1">
    <source>
        <dbReference type="ARBA" id="ARBA00004660"/>
    </source>
</evidence>
<dbReference type="CDD" id="cd03784">
    <property type="entry name" value="GT1_Gtf-like"/>
    <property type="match status" value="1"/>
</dbReference>
<evidence type="ECO:0000256" key="2">
    <source>
        <dbReference type="ARBA" id="ARBA00023194"/>
    </source>
</evidence>
<evidence type="ECO:0000259" key="4">
    <source>
        <dbReference type="Pfam" id="PF03033"/>
    </source>
</evidence>
<dbReference type="RefSeq" id="WP_378245031.1">
    <property type="nucleotide sequence ID" value="NZ_JBHSKF010000002.1"/>
</dbReference>
<dbReference type="EMBL" id="JBHSKF010000002">
    <property type="protein sequence ID" value="MFC5286648.1"/>
    <property type="molecule type" value="Genomic_DNA"/>
</dbReference>
<dbReference type="InterPro" id="IPR004276">
    <property type="entry name" value="GlycoTrans_28_N"/>
</dbReference>
<dbReference type="Proteomes" id="UP001596157">
    <property type="component" value="Unassembled WGS sequence"/>
</dbReference>
<dbReference type="Pfam" id="PF06722">
    <property type="entry name" value="EryCIII-like_C"/>
    <property type="match status" value="1"/>
</dbReference>
<keyword evidence="3" id="KW-0175">Coiled coil</keyword>
<protein>
    <submittedName>
        <fullName evidence="6">Glycosyltransferase</fullName>
    </submittedName>
</protein>
<dbReference type="SUPFAM" id="SSF53756">
    <property type="entry name" value="UDP-Glycosyltransferase/glycogen phosphorylase"/>
    <property type="match status" value="1"/>
</dbReference>
<comment type="caution">
    <text evidence="6">The sequence shown here is derived from an EMBL/GenBank/DDBJ whole genome shotgun (WGS) entry which is preliminary data.</text>
</comment>
<accession>A0ABW0EK08</accession>
<name>A0ABW0EK08_9PSEU</name>
<dbReference type="Gene3D" id="3.40.50.2000">
    <property type="entry name" value="Glycogen Phosphorylase B"/>
    <property type="match status" value="2"/>
</dbReference>
<evidence type="ECO:0000313" key="7">
    <source>
        <dbReference type="Proteomes" id="UP001596157"/>
    </source>
</evidence>
<dbReference type="InterPro" id="IPR050426">
    <property type="entry name" value="Glycosyltransferase_28"/>
</dbReference>
<sequence>MIYAYGSRGDVQPYLALARALVHAGHDAVLSAPKTYESFAAEHGVAFSPRDDEYLRLLDDPEVREVQQRADRAKGNDKELQEKVDRVRARKNEIVRRAYPVMLDDLADAADGADLVVHQYSGIDQAHHVAERLDVPSVLAVQHPNFVPSWHYPSVAAKPGARLPRLLNRLSHLPTRDAISGEAKRMVDDWRVNRLGLPARRGHHNRLRRPDGSAVPVLHAFSEHFVPPAPDWPETVHTTGFWFLPGSPDWTPPPELARFLAEGEPPIAVGFGSLVGPDAALSGRVVAEAVRAAGVRAVIVTGWGGIRVEDPGDDLLVIEQAPYDWLFPRVRAAVHAGGIGTISAALVAGIAQVACPFHPEQAGWSHLLHRHGAAPEPIRQRDLDPARLSAAITRVLATPSYGAASAAIGARVRAESGTATAVGILERIAGGVPAAA</sequence>
<feature type="domain" description="Glycosyltransferase family 28 N-terminal" evidence="4">
    <location>
        <begin position="2"/>
        <end position="55"/>
    </location>
</feature>
<gene>
    <name evidence="6" type="ORF">ACFPM7_06260</name>
</gene>
<reference evidence="7" key="1">
    <citation type="journal article" date="2019" name="Int. J. Syst. Evol. Microbiol.">
        <title>The Global Catalogue of Microorganisms (GCM) 10K type strain sequencing project: providing services to taxonomists for standard genome sequencing and annotation.</title>
        <authorList>
            <consortium name="The Broad Institute Genomics Platform"/>
            <consortium name="The Broad Institute Genome Sequencing Center for Infectious Disease"/>
            <person name="Wu L."/>
            <person name="Ma J."/>
        </authorList>
    </citation>
    <scope>NUCLEOTIDE SEQUENCE [LARGE SCALE GENOMIC DNA]</scope>
    <source>
        <strain evidence="7">CCUG 59778</strain>
    </source>
</reference>
<comment type="pathway">
    <text evidence="1">Antibiotic biosynthesis; vancomycin biosynthesis.</text>
</comment>
<dbReference type="Pfam" id="PF03033">
    <property type="entry name" value="Glyco_transf_28"/>
    <property type="match status" value="1"/>
</dbReference>
<proteinExistence type="predicted"/>
<keyword evidence="7" id="KW-1185">Reference proteome</keyword>
<organism evidence="6 7">
    <name type="scientific">Actinokineospora guangxiensis</name>
    <dbReference type="NCBI Taxonomy" id="1490288"/>
    <lineage>
        <taxon>Bacteria</taxon>
        <taxon>Bacillati</taxon>
        <taxon>Actinomycetota</taxon>
        <taxon>Actinomycetes</taxon>
        <taxon>Pseudonocardiales</taxon>
        <taxon>Pseudonocardiaceae</taxon>
        <taxon>Actinokineospora</taxon>
    </lineage>
</organism>
<dbReference type="PANTHER" id="PTHR48050">
    <property type="entry name" value="STEROL 3-BETA-GLUCOSYLTRANSFERASE"/>
    <property type="match status" value="1"/>
</dbReference>
<keyword evidence="2" id="KW-0045">Antibiotic biosynthesis</keyword>
<evidence type="ECO:0000313" key="6">
    <source>
        <dbReference type="EMBL" id="MFC5286648.1"/>
    </source>
</evidence>
<dbReference type="PANTHER" id="PTHR48050:SF13">
    <property type="entry name" value="STEROL 3-BETA-GLUCOSYLTRANSFERASE UGT80A2"/>
    <property type="match status" value="1"/>
</dbReference>
<evidence type="ECO:0000259" key="5">
    <source>
        <dbReference type="Pfam" id="PF06722"/>
    </source>
</evidence>
<feature type="domain" description="Erythromycin biosynthesis protein CIII-like C-terminal" evidence="5">
    <location>
        <begin position="317"/>
        <end position="416"/>
    </location>
</feature>
<evidence type="ECO:0000256" key="3">
    <source>
        <dbReference type="SAM" id="Coils"/>
    </source>
</evidence>
<dbReference type="InterPro" id="IPR002213">
    <property type="entry name" value="UDP_glucos_trans"/>
</dbReference>
<dbReference type="InterPro" id="IPR010610">
    <property type="entry name" value="EryCIII-like_C"/>
</dbReference>